<name>A0ABR3ETA4_9AGAR</name>
<reference evidence="9 10" key="1">
    <citation type="submission" date="2024-02" db="EMBL/GenBank/DDBJ databases">
        <title>A draft genome for the cacao thread blight pathogen Marasmius crinis-equi.</title>
        <authorList>
            <person name="Cohen S.P."/>
            <person name="Baruah I.K."/>
            <person name="Amoako-Attah I."/>
            <person name="Bukari Y."/>
            <person name="Meinhardt L.W."/>
            <person name="Bailey B.A."/>
        </authorList>
    </citation>
    <scope>NUCLEOTIDE SEQUENCE [LARGE SCALE GENOMIC DNA]</scope>
    <source>
        <strain evidence="9 10">GH-76</strain>
    </source>
</reference>
<proteinExistence type="inferred from homology"/>
<evidence type="ECO:0000256" key="1">
    <source>
        <dbReference type="ARBA" id="ARBA00001971"/>
    </source>
</evidence>
<comment type="pathway">
    <text evidence="2">Secondary metabolite biosynthesis.</text>
</comment>
<evidence type="ECO:0000313" key="9">
    <source>
        <dbReference type="EMBL" id="KAL0566131.1"/>
    </source>
</evidence>
<dbReference type="InterPro" id="IPR036396">
    <property type="entry name" value="Cyt_P450_sf"/>
</dbReference>
<keyword evidence="7" id="KW-0408">Iron</keyword>
<evidence type="ECO:0000256" key="2">
    <source>
        <dbReference type="ARBA" id="ARBA00005179"/>
    </source>
</evidence>
<accession>A0ABR3ETA4</accession>
<evidence type="ECO:0000256" key="3">
    <source>
        <dbReference type="ARBA" id="ARBA00010617"/>
    </source>
</evidence>
<evidence type="ECO:0000256" key="4">
    <source>
        <dbReference type="ARBA" id="ARBA00022617"/>
    </source>
</evidence>
<gene>
    <name evidence="9" type="ORF">V5O48_015886</name>
</gene>
<evidence type="ECO:0000256" key="6">
    <source>
        <dbReference type="ARBA" id="ARBA00023002"/>
    </source>
</evidence>
<comment type="similarity">
    <text evidence="3">Belongs to the cytochrome P450 family.</text>
</comment>
<dbReference type="PRINTS" id="PR00463">
    <property type="entry name" value="EP450I"/>
</dbReference>
<keyword evidence="4" id="KW-0349">Heme</keyword>
<dbReference type="PANTHER" id="PTHR46300">
    <property type="entry name" value="P450, PUTATIVE (EUROFUNG)-RELATED-RELATED"/>
    <property type="match status" value="1"/>
</dbReference>
<dbReference type="InterPro" id="IPR002401">
    <property type="entry name" value="Cyt_P450_E_grp-I"/>
</dbReference>
<protein>
    <recommendedName>
        <fullName evidence="11">Cytochrome P450</fullName>
    </recommendedName>
</protein>
<dbReference type="Proteomes" id="UP001465976">
    <property type="component" value="Unassembled WGS sequence"/>
</dbReference>
<dbReference type="Pfam" id="PF00067">
    <property type="entry name" value="p450"/>
    <property type="match status" value="1"/>
</dbReference>
<dbReference type="InterPro" id="IPR050364">
    <property type="entry name" value="Cytochrome_P450_fung"/>
</dbReference>
<keyword evidence="10" id="KW-1185">Reference proteome</keyword>
<evidence type="ECO:0000256" key="8">
    <source>
        <dbReference type="ARBA" id="ARBA00023033"/>
    </source>
</evidence>
<evidence type="ECO:0008006" key="11">
    <source>
        <dbReference type="Google" id="ProtNLM"/>
    </source>
</evidence>
<evidence type="ECO:0000313" key="10">
    <source>
        <dbReference type="Proteomes" id="UP001465976"/>
    </source>
</evidence>
<organism evidence="9 10">
    <name type="scientific">Marasmius crinis-equi</name>
    <dbReference type="NCBI Taxonomy" id="585013"/>
    <lineage>
        <taxon>Eukaryota</taxon>
        <taxon>Fungi</taxon>
        <taxon>Dikarya</taxon>
        <taxon>Basidiomycota</taxon>
        <taxon>Agaricomycotina</taxon>
        <taxon>Agaricomycetes</taxon>
        <taxon>Agaricomycetidae</taxon>
        <taxon>Agaricales</taxon>
        <taxon>Marasmiineae</taxon>
        <taxon>Marasmiaceae</taxon>
        <taxon>Marasmius</taxon>
    </lineage>
</organism>
<sequence length="104" mass="11853">MKEFVEAPFALAKMRTLVGTILPSFHSKFLNSDKIDERTEDITKHTTSSIFAASADTFILAMLQYPDIMEKAQEEIDRIVGTDRLPDFRDRESLPYVEAVLLDV</sequence>
<keyword evidence="5" id="KW-0479">Metal-binding</keyword>
<comment type="cofactor">
    <cofactor evidence="1">
        <name>heme</name>
        <dbReference type="ChEBI" id="CHEBI:30413"/>
    </cofactor>
</comment>
<dbReference type="Gene3D" id="1.10.630.10">
    <property type="entry name" value="Cytochrome P450"/>
    <property type="match status" value="1"/>
</dbReference>
<dbReference type="SUPFAM" id="SSF48264">
    <property type="entry name" value="Cytochrome P450"/>
    <property type="match status" value="1"/>
</dbReference>
<keyword evidence="6" id="KW-0560">Oxidoreductase</keyword>
<keyword evidence="8" id="KW-0503">Monooxygenase</keyword>
<dbReference type="PANTHER" id="PTHR46300:SF7">
    <property type="entry name" value="P450, PUTATIVE (EUROFUNG)-RELATED"/>
    <property type="match status" value="1"/>
</dbReference>
<dbReference type="InterPro" id="IPR001128">
    <property type="entry name" value="Cyt_P450"/>
</dbReference>
<dbReference type="EMBL" id="JBAHYK010002000">
    <property type="protein sequence ID" value="KAL0566131.1"/>
    <property type="molecule type" value="Genomic_DNA"/>
</dbReference>
<comment type="caution">
    <text evidence="9">The sequence shown here is derived from an EMBL/GenBank/DDBJ whole genome shotgun (WGS) entry which is preliminary data.</text>
</comment>
<evidence type="ECO:0000256" key="7">
    <source>
        <dbReference type="ARBA" id="ARBA00023004"/>
    </source>
</evidence>
<evidence type="ECO:0000256" key="5">
    <source>
        <dbReference type="ARBA" id="ARBA00022723"/>
    </source>
</evidence>